<feature type="region of interest" description="Disordered" evidence="1">
    <location>
        <begin position="75"/>
        <end position="110"/>
    </location>
</feature>
<evidence type="ECO:0000313" key="3">
    <source>
        <dbReference type="Proteomes" id="UP001287356"/>
    </source>
</evidence>
<reference evidence="2" key="2">
    <citation type="submission" date="2023-06" db="EMBL/GenBank/DDBJ databases">
        <authorList>
            <consortium name="Lawrence Berkeley National Laboratory"/>
            <person name="Haridas S."/>
            <person name="Hensen N."/>
            <person name="Bonometti L."/>
            <person name="Westerberg I."/>
            <person name="Brannstrom I.O."/>
            <person name="Guillou S."/>
            <person name="Cros-Aarteil S."/>
            <person name="Calhoun S."/>
            <person name="Kuo A."/>
            <person name="Mondo S."/>
            <person name="Pangilinan J."/>
            <person name="Riley R."/>
            <person name="Labutti K."/>
            <person name="Andreopoulos B."/>
            <person name="Lipzen A."/>
            <person name="Chen C."/>
            <person name="Yanf M."/>
            <person name="Daum C."/>
            <person name="Ng V."/>
            <person name="Clum A."/>
            <person name="Steindorff A."/>
            <person name="Ohm R."/>
            <person name="Martin F."/>
            <person name="Silar P."/>
            <person name="Natvig D."/>
            <person name="Lalanne C."/>
            <person name="Gautier V."/>
            <person name="Ament-Velasquez S.L."/>
            <person name="Kruys A."/>
            <person name="Hutchinson M.I."/>
            <person name="Powell A.J."/>
            <person name="Barry K."/>
            <person name="Miller A.N."/>
            <person name="Grigoriev I.V."/>
            <person name="Debuchy R."/>
            <person name="Gladieux P."/>
            <person name="Thoren M.H."/>
            <person name="Johannesson H."/>
        </authorList>
    </citation>
    <scope>NUCLEOTIDE SEQUENCE</scope>
    <source>
        <strain evidence="2">CBS 958.72</strain>
    </source>
</reference>
<evidence type="ECO:0000256" key="1">
    <source>
        <dbReference type="SAM" id="MobiDB-lite"/>
    </source>
</evidence>
<comment type="caution">
    <text evidence="2">The sequence shown here is derived from an EMBL/GenBank/DDBJ whole genome shotgun (WGS) entry which is preliminary data.</text>
</comment>
<organism evidence="2 3">
    <name type="scientific">Lasiosphaeria ovina</name>
    <dbReference type="NCBI Taxonomy" id="92902"/>
    <lineage>
        <taxon>Eukaryota</taxon>
        <taxon>Fungi</taxon>
        <taxon>Dikarya</taxon>
        <taxon>Ascomycota</taxon>
        <taxon>Pezizomycotina</taxon>
        <taxon>Sordariomycetes</taxon>
        <taxon>Sordariomycetidae</taxon>
        <taxon>Sordariales</taxon>
        <taxon>Lasiosphaeriaceae</taxon>
        <taxon>Lasiosphaeria</taxon>
    </lineage>
</organism>
<reference evidence="2" key="1">
    <citation type="journal article" date="2023" name="Mol. Phylogenet. Evol.">
        <title>Genome-scale phylogeny and comparative genomics of the fungal order Sordariales.</title>
        <authorList>
            <person name="Hensen N."/>
            <person name="Bonometti L."/>
            <person name="Westerberg I."/>
            <person name="Brannstrom I.O."/>
            <person name="Guillou S."/>
            <person name="Cros-Aarteil S."/>
            <person name="Calhoun S."/>
            <person name="Haridas S."/>
            <person name="Kuo A."/>
            <person name="Mondo S."/>
            <person name="Pangilinan J."/>
            <person name="Riley R."/>
            <person name="LaButti K."/>
            <person name="Andreopoulos B."/>
            <person name="Lipzen A."/>
            <person name="Chen C."/>
            <person name="Yan M."/>
            <person name="Daum C."/>
            <person name="Ng V."/>
            <person name="Clum A."/>
            <person name="Steindorff A."/>
            <person name="Ohm R.A."/>
            <person name="Martin F."/>
            <person name="Silar P."/>
            <person name="Natvig D.O."/>
            <person name="Lalanne C."/>
            <person name="Gautier V."/>
            <person name="Ament-Velasquez S.L."/>
            <person name="Kruys A."/>
            <person name="Hutchinson M.I."/>
            <person name="Powell A.J."/>
            <person name="Barry K."/>
            <person name="Miller A.N."/>
            <person name="Grigoriev I.V."/>
            <person name="Debuchy R."/>
            <person name="Gladieux P."/>
            <person name="Hiltunen Thoren M."/>
            <person name="Johannesson H."/>
        </authorList>
    </citation>
    <scope>NUCLEOTIDE SEQUENCE</scope>
    <source>
        <strain evidence="2">CBS 958.72</strain>
    </source>
</reference>
<feature type="compositionally biased region" description="Basic and acidic residues" evidence="1">
    <location>
        <begin position="86"/>
        <end position="95"/>
    </location>
</feature>
<name>A0AAE0N587_9PEZI</name>
<keyword evidence="3" id="KW-1185">Reference proteome</keyword>
<sequence>MARGNCKVMSLSPASPVSARPRTMCLQIDYLFTCGHRGFAKFDNCIDFGLTCYGAGGNHEDKPVQDVCRDCKIRAFDPNPTGWSKDPYRPAKTKADSQGTQGTQGKWKAS</sequence>
<dbReference type="AlphaFoldDB" id="A0AAE0N587"/>
<dbReference type="EMBL" id="JAULSN010000005">
    <property type="protein sequence ID" value="KAK3371262.1"/>
    <property type="molecule type" value="Genomic_DNA"/>
</dbReference>
<accession>A0AAE0N587</accession>
<protein>
    <submittedName>
        <fullName evidence="2">Uncharacterized protein</fullName>
    </submittedName>
</protein>
<evidence type="ECO:0000313" key="2">
    <source>
        <dbReference type="EMBL" id="KAK3371262.1"/>
    </source>
</evidence>
<dbReference type="Proteomes" id="UP001287356">
    <property type="component" value="Unassembled WGS sequence"/>
</dbReference>
<proteinExistence type="predicted"/>
<gene>
    <name evidence="2" type="ORF">B0T24DRAFT_312842</name>
</gene>